<dbReference type="Pfam" id="PF06999">
    <property type="entry name" value="Suc_Fer-like"/>
    <property type="match status" value="1"/>
</dbReference>
<dbReference type="Proteomes" id="UP000250043">
    <property type="component" value="Unassembled WGS sequence"/>
</dbReference>
<dbReference type="InterPro" id="IPR036249">
    <property type="entry name" value="Thioredoxin-like_sf"/>
</dbReference>
<accession>A0A8E2B2M1</accession>
<keyword evidence="3" id="KW-1185">Reference proteome</keyword>
<dbReference type="PANTHER" id="PTHR31902">
    <property type="entry name" value="ACTIN PATCHES DISTAL PROTEIN 1"/>
    <property type="match status" value="1"/>
</dbReference>
<evidence type="ECO:0000256" key="1">
    <source>
        <dbReference type="SAM" id="MobiDB-lite"/>
    </source>
</evidence>
<dbReference type="SUPFAM" id="SSF52833">
    <property type="entry name" value="Thioredoxin-like"/>
    <property type="match status" value="1"/>
</dbReference>
<dbReference type="CDD" id="cd03062">
    <property type="entry name" value="TRX_Fd_Sucrase"/>
    <property type="match status" value="1"/>
</dbReference>
<dbReference type="EMBL" id="KV722362">
    <property type="protein sequence ID" value="OCH92894.1"/>
    <property type="molecule type" value="Genomic_DNA"/>
</dbReference>
<protein>
    <submittedName>
        <fullName evidence="2">Uncharacterized protein</fullName>
    </submittedName>
</protein>
<dbReference type="PANTHER" id="PTHR31902:SF14">
    <property type="entry name" value="ACTIN PATCHES DISTAL PROTEIN 1"/>
    <property type="match status" value="1"/>
</dbReference>
<evidence type="ECO:0000313" key="2">
    <source>
        <dbReference type="EMBL" id="OCH92894.1"/>
    </source>
</evidence>
<dbReference type="OrthoDB" id="10253744at2759"/>
<sequence>METQMLGSVKPYHRQVVISTGKSDWEREVTEVPGTLAAYLLVARGEAPKPSSPGTSAVVGSGKPVPGVYDPSESSKVSIVNGSHRAICGDIKRETVLILPDYKVVTEVERSPEGARELWKSHVDPSLGRTGAVPEGSELRSYVLPYACVIMLCSHKRRDNRCGIAAPKLENALIEALERESWEVHTQVEDPTLSGGPLEELQGTEEEKDAEMLRRLQSVAVGHAEHKRALIVRVSHIGGHKFAGNVIINTPQGVSVWYGRVTPHEVPTIVKETILGGKVLPPLLRGGLNLSRPGHVNLHDW</sequence>
<dbReference type="InterPro" id="IPR009737">
    <property type="entry name" value="Aim32/Apd1-like"/>
</dbReference>
<proteinExistence type="predicted"/>
<dbReference type="Gene3D" id="3.40.30.10">
    <property type="entry name" value="Glutaredoxin"/>
    <property type="match status" value="1"/>
</dbReference>
<reference evidence="2 3" key="1">
    <citation type="submission" date="2016-07" db="EMBL/GenBank/DDBJ databases">
        <title>Draft genome of the white-rot fungus Obba rivulosa 3A-2.</title>
        <authorList>
            <consortium name="DOE Joint Genome Institute"/>
            <person name="Miettinen O."/>
            <person name="Riley R."/>
            <person name="Acob R."/>
            <person name="Barry K."/>
            <person name="Cullen D."/>
            <person name="De Vries R."/>
            <person name="Hainaut M."/>
            <person name="Hatakka A."/>
            <person name="Henrissat B."/>
            <person name="Hilden K."/>
            <person name="Kuo R."/>
            <person name="Labutti K."/>
            <person name="Lipzen A."/>
            <person name="Makela M.R."/>
            <person name="Sandor L."/>
            <person name="Spatafora J.W."/>
            <person name="Grigoriev I.V."/>
            <person name="Hibbett D.S."/>
        </authorList>
    </citation>
    <scope>NUCLEOTIDE SEQUENCE [LARGE SCALE GENOMIC DNA]</scope>
    <source>
        <strain evidence="2 3">3A-2</strain>
    </source>
</reference>
<feature type="region of interest" description="Disordered" evidence="1">
    <location>
        <begin position="185"/>
        <end position="206"/>
    </location>
</feature>
<organism evidence="2 3">
    <name type="scientific">Obba rivulosa</name>
    <dbReference type="NCBI Taxonomy" id="1052685"/>
    <lineage>
        <taxon>Eukaryota</taxon>
        <taxon>Fungi</taxon>
        <taxon>Dikarya</taxon>
        <taxon>Basidiomycota</taxon>
        <taxon>Agaricomycotina</taxon>
        <taxon>Agaricomycetes</taxon>
        <taxon>Polyporales</taxon>
        <taxon>Gelatoporiaceae</taxon>
        <taxon>Obba</taxon>
    </lineage>
</organism>
<gene>
    <name evidence="2" type="ORF">OBBRIDRAFT_790751</name>
</gene>
<evidence type="ECO:0000313" key="3">
    <source>
        <dbReference type="Proteomes" id="UP000250043"/>
    </source>
</evidence>
<name>A0A8E2B2M1_9APHY</name>
<dbReference type="AlphaFoldDB" id="A0A8E2B2M1"/>